<organism evidence="4 5">
    <name type="scientific">Amniculicola lignicola CBS 123094</name>
    <dbReference type="NCBI Taxonomy" id="1392246"/>
    <lineage>
        <taxon>Eukaryota</taxon>
        <taxon>Fungi</taxon>
        <taxon>Dikarya</taxon>
        <taxon>Ascomycota</taxon>
        <taxon>Pezizomycotina</taxon>
        <taxon>Dothideomycetes</taxon>
        <taxon>Pleosporomycetidae</taxon>
        <taxon>Pleosporales</taxon>
        <taxon>Amniculicolaceae</taxon>
        <taxon>Amniculicola</taxon>
    </lineage>
</organism>
<sequence length="148" mass="16754">MHPIQAVIDDIESLPPGETLLYTKTAAKYGITLTERHIPPTREIVQNFASVIAKEPVSKSWVTRFINRHSIHLILADSGDKYCLYFDLLHSKINQYQIDPRYTYNMDEKGFLISVIGRLKRIFILACICADGSALLLSLIYEAANKGI</sequence>
<evidence type="ECO:0000313" key="4">
    <source>
        <dbReference type="EMBL" id="KAF1999363.1"/>
    </source>
</evidence>
<reference evidence="4" key="1">
    <citation type="journal article" date="2020" name="Stud. Mycol.">
        <title>101 Dothideomycetes genomes: a test case for predicting lifestyles and emergence of pathogens.</title>
        <authorList>
            <person name="Haridas S."/>
            <person name="Albert R."/>
            <person name="Binder M."/>
            <person name="Bloem J."/>
            <person name="Labutti K."/>
            <person name="Salamov A."/>
            <person name="Andreopoulos B."/>
            <person name="Baker S."/>
            <person name="Barry K."/>
            <person name="Bills G."/>
            <person name="Bluhm B."/>
            <person name="Cannon C."/>
            <person name="Castanera R."/>
            <person name="Culley D."/>
            <person name="Daum C."/>
            <person name="Ezra D."/>
            <person name="Gonzalez J."/>
            <person name="Henrissat B."/>
            <person name="Kuo A."/>
            <person name="Liang C."/>
            <person name="Lipzen A."/>
            <person name="Lutzoni F."/>
            <person name="Magnuson J."/>
            <person name="Mondo S."/>
            <person name="Nolan M."/>
            <person name="Ohm R."/>
            <person name="Pangilinan J."/>
            <person name="Park H.-J."/>
            <person name="Ramirez L."/>
            <person name="Alfaro M."/>
            <person name="Sun H."/>
            <person name="Tritt A."/>
            <person name="Yoshinaga Y."/>
            <person name="Zwiers L.-H."/>
            <person name="Turgeon B."/>
            <person name="Goodwin S."/>
            <person name="Spatafora J."/>
            <person name="Crous P."/>
            <person name="Grigoriev I."/>
        </authorList>
    </citation>
    <scope>NUCLEOTIDE SEQUENCE</scope>
    <source>
        <strain evidence="4">CBS 123094</strain>
    </source>
</reference>
<dbReference type="Proteomes" id="UP000799779">
    <property type="component" value="Unassembled WGS sequence"/>
</dbReference>
<evidence type="ECO:0000256" key="1">
    <source>
        <dbReference type="ARBA" id="ARBA00023125"/>
    </source>
</evidence>
<dbReference type="Pfam" id="PF03221">
    <property type="entry name" value="HTH_Tnp_Tc5"/>
    <property type="match status" value="1"/>
</dbReference>
<accession>A0A6A5WBW0</accession>
<dbReference type="OrthoDB" id="3938460at2759"/>
<proteinExistence type="predicted"/>
<evidence type="ECO:0000313" key="5">
    <source>
        <dbReference type="Proteomes" id="UP000799779"/>
    </source>
</evidence>
<feature type="transmembrane region" description="Helical" evidence="2">
    <location>
        <begin position="122"/>
        <end position="141"/>
    </location>
</feature>
<name>A0A6A5WBW0_9PLEO</name>
<dbReference type="InterPro" id="IPR006600">
    <property type="entry name" value="HTH_CenpB_DNA-bd_dom"/>
</dbReference>
<keyword evidence="5" id="KW-1185">Reference proteome</keyword>
<evidence type="ECO:0000256" key="2">
    <source>
        <dbReference type="SAM" id="Phobius"/>
    </source>
</evidence>
<feature type="domain" description="HTH CENPB-type" evidence="3">
    <location>
        <begin position="10"/>
        <end position="75"/>
    </location>
</feature>
<evidence type="ECO:0000259" key="3">
    <source>
        <dbReference type="PROSITE" id="PS51253"/>
    </source>
</evidence>
<keyword evidence="2" id="KW-1133">Transmembrane helix</keyword>
<keyword evidence="2" id="KW-0472">Membrane</keyword>
<gene>
    <name evidence="4" type="ORF">P154DRAFT_554831</name>
</gene>
<dbReference type="PROSITE" id="PS51253">
    <property type="entry name" value="HTH_CENPB"/>
    <property type="match status" value="1"/>
</dbReference>
<keyword evidence="2" id="KW-0812">Transmembrane</keyword>
<dbReference type="AlphaFoldDB" id="A0A6A5WBW0"/>
<keyword evidence="1" id="KW-0238">DNA-binding</keyword>
<protein>
    <recommendedName>
        <fullName evidence="3">HTH CENPB-type domain-containing protein</fullName>
    </recommendedName>
</protein>
<dbReference type="GO" id="GO:0003677">
    <property type="term" value="F:DNA binding"/>
    <property type="evidence" value="ECO:0007669"/>
    <property type="project" value="UniProtKB-KW"/>
</dbReference>
<dbReference type="EMBL" id="ML977596">
    <property type="protein sequence ID" value="KAF1999363.1"/>
    <property type="molecule type" value="Genomic_DNA"/>
</dbReference>